<feature type="transmembrane region" description="Helical" evidence="1">
    <location>
        <begin position="6"/>
        <end position="28"/>
    </location>
</feature>
<reference evidence="2" key="1">
    <citation type="submission" date="2019-03" db="EMBL/GenBank/DDBJ databases">
        <authorList>
            <person name="Mank J."/>
            <person name="Almeida P."/>
        </authorList>
    </citation>
    <scope>NUCLEOTIDE SEQUENCE</scope>
    <source>
        <strain evidence="2">78183</strain>
    </source>
</reference>
<keyword evidence="1" id="KW-0812">Transmembrane</keyword>
<organism evidence="2">
    <name type="scientific">Salix viminalis</name>
    <name type="common">Common osier</name>
    <name type="synonym">Basket willow</name>
    <dbReference type="NCBI Taxonomy" id="40686"/>
    <lineage>
        <taxon>Eukaryota</taxon>
        <taxon>Viridiplantae</taxon>
        <taxon>Streptophyta</taxon>
        <taxon>Embryophyta</taxon>
        <taxon>Tracheophyta</taxon>
        <taxon>Spermatophyta</taxon>
        <taxon>Magnoliopsida</taxon>
        <taxon>eudicotyledons</taxon>
        <taxon>Gunneridae</taxon>
        <taxon>Pentapetalae</taxon>
        <taxon>rosids</taxon>
        <taxon>fabids</taxon>
        <taxon>Malpighiales</taxon>
        <taxon>Salicaceae</taxon>
        <taxon>Saliceae</taxon>
        <taxon>Salix</taxon>
    </lineage>
</organism>
<gene>
    <name evidence="2" type="ORF">SVIM_LOCUS174086</name>
</gene>
<evidence type="ECO:0000313" key="2">
    <source>
        <dbReference type="EMBL" id="VFU35206.1"/>
    </source>
</evidence>
<accession>A0A6N2L205</accession>
<name>A0A6N2L205_SALVM</name>
<protein>
    <submittedName>
        <fullName evidence="2">Uncharacterized protein</fullName>
    </submittedName>
</protein>
<sequence length="92" mass="10453">MSMEWPAALVIVPVGIISMLSGLIANLIQLQINTFLQLPTSQYHPRGKIKTKKKTTEKRSSFLPFTSRVQEYAQKDWKNSCRIALVAAHRAR</sequence>
<dbReference type="EMBL" id="CAADRP010001112">
    <property type="protein sequence ID" value="VFU35206.1"/>
    <property type="molecule type" value="Genomic_DNA"/>
</dbReference>
<evidence type="ECO:0000256" key="1">
    <source>
        <dbReference type="SAM" id="Phobius"/>
    </source>
</evidence>
<dbReference type="AlphaFoldDB" id="A0A6N2L205"/>
<keyword evidence="1" id="KW-1133">Transmembrane helix</keyword>
<keyword evidence="1" id="KW-0472">Membrane</keyword>
<proteinExistence type="predicted"/>